<dbReference type="CDD" id="cd18302">
    <property type="entry name" value="BTB2_POZ_IBtk"/>
    <property type="match status" value="1"/>
</dbReference>
<feature type="repeat" description="RCC1" evidence="3">
    <location>
        <begin position="143"/>
        <end position="196"/>
    </location>
</feature>
<reference evidence="6" key="1">
    <citation type="journal article" date="2016" name="Nat. Commun.">
        <title>The channel catfish genome sequence provides insights into the evolution of scale formation in teleosts.</title>
        <authorList>
            <person name="Liu Z."/>
            <person name="Liu S."/>
            <person name="Yao J."/>
            <person name="Bao L."/>
            <person name="Zhang J."/>
            <person name="Li Y."/>
            <person name="Jiang C."/>
            <person name="Sun L."/>
            <person name="Wang R."/>
            <person name="Zhang Y."/>
            <person name="Zhou T."/>
            <person name="Zeng Q."/>
            <person name="Fu Q."/>
            <person name="Gao S."/>
            <person name="Li N."/>
            <person name="Koren S."/>
            <person name="Jiang Y."/>
            <person name="Zimin A."/>
            <person name="Xu P."/>
            <person name="Phillippy A.M."/>
            <person name="Geng X."/>
            <person name="Song L."/>
            <person name="Sun F."/>
            <person name="Li C."/>
            <person name="Wang X."/>
            <person name="Chen A."/>
            <person name="Jin Y."/>
            <person name="Yuan Z."/>
            <person name="Yang Y."/>
            <person name="Tan S."/>
            <person name="Peatman E."/>
            <person name="Lu J."/>
            <person name="Qin Z."/>
            <person name="Dunham R."/>
            <person name="Li Z."/>
            <person name="Sonstegard T."/>
            <person name="Feng J."/>
            <person name="Danzmann R.G."/>
            <person name="Schroeder S."/>
            <person name="Scheffler B."/>
            <person name="Duke M.V."/>
            <person name="Ballard L."/>
            <person name="Kucuktas H."/>
            <person name="Kaltenboeck L."/>
            <person name="Liu H."/>
            <person name="Armbruster J."/>
            <person name="Xie Y."/>
            <person name="Kirby M.L."/>
            <person name="Tian Y."/>
            <person name="Flanagan M.E."/>
            <person name="Mu W."/>
            <person name="Waldbieser G.C."/>
        </authorList>
    </citation>
    <scope>NUCLEOTIDE SEQUENCE [LARGE SCALE GENOMIC DNA]</scope>
    <source>
        <strain evidence="6">SDA103</strain>
    </source>
</reference>
<feature type="repeat" description="ANK" evidence="2">
    <location>
        <begin position="86"/>
        <end position="118"/>
    </location>
</feature>
<dbReference type="PRINTS" id="PR00633">
    <property type="entry name" value="RCCNDNSATION"/>
</dbReference>
<dbReference type="Gene3D" id="2.130.10.30">
    <property type="entry name" value="Regulator of chromosome condensation 1/beta-lactamase-inhibitor protein II"/>
    <property type="match status" value="1"/>
</dbReference>
<keyword evidence="6" id="KW-1185">Reference proteome</keyword>
<dbReference type="InterPro" id="IPR009091">
    <property type="entry name" value="RCC1/BLIP-II"/>
</dbReference>
<evidence type="ECO:0000256" key="2">
    <source>
        <dbReference type="PROSITE-ProRule" id="PRU00023"/>
    </source>
</evidence>
<dbReference type="PANTHER" id="PTHR22872">
    <property type="entry name" value="BTK-BINDING PROTEIN-RELATED"/>
    <property type="match status" value="1"/>
</dbReference>
<dbReference type="InterPro" id="IPR036770">
    <property type="entry name" value="Ankyrin_rpt-contain_sf"/>
</dbReference>
<dbReference type="PROSITE" id="PS50297">
    <property type="entry name" value="ANK_REP_REGION"/>
    <property type="match status" value="2"/>
</dbReference>
<dbReference type="InterPro" id="IPR011333">
    <property type="entry name" value="SKP1/BTB/POZ_sf"/>
</dbReference>
<reference evidence="7" key="2">
    <citation type="submission" date="2025-08" db="UniProtKB">
        <authorList>
            <consortium name="RefSeq"/>
        </authorList>
    </citation>
    <scope>IDENTIFICATION</scope>
    <source>
        <tissue evidence="7">Blood</tissue>
    </source>
</reference>
<proteinExistence type="predicted"/>
<dbReference type="Pfam" id="PF00651">
    <property type="entry name" value="BTB"/>
    <property type="match status" value="2"/>
</dbReference>
<evidence type="ECO:0000256" key="3">
    <source>
        <dbReference type="PROSITE-ProRule" id="PRU00235"/>
    </source>
</evidence>
<feature type="region of interest" description="Disordered" evidence="4">
    <location>
        <begin position="961"/>
        <end position="994"/>
    </location>
</feature>
<dbReference type="KEGG" id="ipu:108270473"/>
<feature type="region of interest" description="Disordered" evidence="4">
    <location>
        <begin position="1059"/>
        <end position="1100"/>
    </location>
</feature>
<feature type="domain" description="BTB" evidence="5">
    <location>
        <begin position="762"/>
        <end position="830"/>
    </location>
</feature>
<gene>
    <name evidence="7" type="primary">ibtk</name>
</gene>
<dbReference type="GeneID" id="108270473"/>
<dbReference type="Gene3D" id="1.25.40.420">
    <property type="match status" value="1"/>
</dbReference>
<dbReference type="InterPro" id="IPR002110">
    <property type="entry name" value="Ankyrin_rpt"/>
</dbReference>
<dbReference type="SMART" id="SM00225">
    <property type="entry name" value="BTB"/>
    <property type="match status" value="2"/>
</dbReference>
<dbReference type="PROSITE" id="PS50097">
    <property type="entry name" value="BTB"/>
    <property type="match status" value="2"/>
</dbReference>
<keyword evidence="7" id="KW-0418">Kinase</keyword>
<feature type="compositionally biased region" description="Low complexity" evidence="4">
    <location>
        <begin position="1125"/>
        <end position="1138"/>
    </location>
</feature>
<dbReference type="CTD" id="25998"/>
<accession>A0A2D0RQD9</accession>
<protein>
    <submittedName>
        <fullName evidence="7">Inhibitor of Bruton tyrosine kinase</fullName>
    </submittedName>
</protein>
<evidence type="ECO:0000256" key="4">
    <source>
        <dbReference type="SAM" id="MobiDB-lite"/>
    </source>
</evidence>
<dbReference type="OrthoDB" id="1893551at2759"/>
<dbReference type="Pfam" id="PF00415">
    <property type="entry name" value="RCC1"/>
    <property type="match status" value="3"/>
</dbReference>
<keyword evidence="7" id="KW-0808">Transferase</keyword>
<sequence>MSLITPECTPKCHSPRHAEVIVAALTGGSEGQLKTFLSAYCHNAATLKDEFGRTALHLAASLGKRALLEWLLDSKSADLLLKDKESGWTALHRSAFYGHIHCLMALVKHGGSLSIPDKEGLSVLDITMKDRPGHVVFQNSDPTEVYTWGNNTNFSLGHGNQESRHNPEIVDLFPRSGVYIKQVVVCKFHSVFLSQKGQVYTCGHGQGGRLGHGDEQTYLVPRIVEGLVSHHCSQVAAARDHTVVLTEEGYVYTFGLNTYHQLGLTPPAASQVPKQVTSKCLKGKNVVGVAAARFHTVLWTKDAVYTVGLNGGQLGYLLDPNGEKCVTVPRQVSALHHKDVTIAMAAASNGATVCLTEKGDIYLLADYQCKKLASKQLNIKKVLVTGGTLDHRVDPHLLNESGGEKMSILALDEIGRVFCWRSVGTLLRQCRWAYGRQVLMSDIAIGENKMMFVTQDGEGFSGQWLGEYKKGMDKKEVCSHSESGSVYERIRLERLPYIHRAVSITMDSKGRNFGVLQSDPKTSIYEVPTVSASLFPQHFQRLLAEADETDSIHDVTLQAGDRVFPTHKYILSMRSEFFRKQLLPEAGQGDEADGEVRRSVDAVGCDLLVLDKISPDMLQQALHFIYTDSCEMLVHGARPTISCLSHGPEQVQQQLICNLQELNVSGHSALEIYRSLPASVPAQVEKPKSKSAKSGKKDKGDGTNEPSHNPVKMLQGVAKKLGLGGLFARLDGVKYENGQIRVVQKKTGNRPRFYLKKCPYLCDVTLRSEDGKEFPCHKCILCARLEYFNSMLGNPWIESTSCTALEMPTSAKVLQVILEYIYTDESPTIRESLSVEFACSVLVVADQLLITRLKEICEVAITENLTLKNAADLLEFAMIYNAEQLKLSCLQFIGLNMAALLESKALEILSDDVLLELSEAYRKMIPAMQRRHITPYLSAPNLSAYEDMSLDSTTSCKTSFEQEQSYNDGPLKKPKVKAKKKPRRRLDSSGGYNLSDIIQSSPTDVIESPTSVGLVDSGKACSVESLHELITSDSEGSYIGVGSPRDLQSPILQDRPYVQEEKSGHVGWKTPPKTPTWRKGSLPVKCSTPEPIPRVKASPTRPAPVLDLRAIMEMEANSLNLGATPKSPGSSGNSSKSSVIPTKLSQKQRKMIAMANREANFDGPSAKSPPGVTSVKLAKGWATAVQSCPSSLSFRDLLTEEEQRDKTAAMAAGSPASTTGTATCAKRVTFKCAEPGNAGKPAGPWVLGQMGGPPATTAVTFASIIEEEKQQEAALIRSREKPLALIQIEERAIQDLLVHYRAFNNPDEFIMVERSPQGPIAAPTWNKHSN</sequence>
<dbReference type="Proteomes" id="UP000221080">
    <property type="component" value="Chromosome 1"/>
</dbReference>
<evidence type="ECO:0000256" key="1">
    <source>
        <dbReference type="ARBA" id="ARBA00022737"/>
    </source>
</evidence>
<dbReference type="STRING" id="7998.ENSIPUP00000030093"/>
<feature type="region of interest" description="Disordered" evidence="4">
    <location>
        <begin position="1120"/>
        <end position="1148"/>
    </location>
</feature>
<dbReference type="PROSITE" id="PS50012">
    <property type="entry name" value="RCC1_3"/>
    <property type="match status" value="3"/>
</dbReference>
<dbReference type="Gene3D" id="1.25.40.20">
    <property type="entry name" value="Ankyrin repeat-containing domain"/>
    <property type="match status" value="1"/>
</dbReference>
<dbReference type="Gene3D" id="3.30.710.10">
    <property type="entry name" value="Potassium Channel Kv1.1, Chain A"/>
    <property type="match status" value="2"/>
</dbReference>
<feature type="domain" description="BTB" evidence="5">
    <location>
        <begin position="553"/>
        <end position="634"/>
    </location>
</feature>
<evidence type="ECO:0000259" key="5">
    <source>
        <dbReference type="PROSITE" id="PS50097"/>
    </source>
</evidence>
<dbReference type="GO" id="GO:0030292">
    <property type="term" value="F:protein tyrosine kinase inhibitor activity"/>
    <property type="evidence" value="ECO:0007669"/>
    <property type="project" value="TreeGrafter"/>
</dbReference>
<feature type="repeat" description="RCC1" evidence="3">
    <location>
        <begin position="249"/>
        <end position="302"/>
    </location>
</feature>
<dbReference type="GO" id="GO:0005654">
    <property type="term" value="C:nucleoplasm"/>
    <property type="evidence" value="ECO:0007669"/>
    <property type="project" value="TreeGrafter"/>
</dbReference>
<evidence type="ECO:0000313" key="7">
    <source>
        <dbReference type="RefSeq" id="XP_017332709.1"/>
    </source>
</evidence>
<organism evidence="6 7">
    <name type="scientific">Ictalurus punctatus</name>
    <name type="common">Channel catfish</name>
    <name type="synonym">Silurus punctatus</name>
    <dbReference type="NCBI Taxonomy" id="7998"/>
    <lineage>
        <taxon>Eukaryota</taxon>
        <taxon>Metazoa</taxon>
        <taxon>Chordata</taxon>
        <taxon>Craniata</taxon>
        <taxon>Vertebrata</taxon>
        <taxon>Euteleostomi</taxon>
        <taxon>Actinopterygii</taxon>
        <taxon>Neopterygii</taxon>
        <taxon>Teleostei</taxon>
        <taxon>Ostariophysi</taxon>
        <taxon>Siluriformes</taxon>
        <taxon>Ictaluridae</taxon>
        <taxon>Ictalurus</taxon>
    </lineage>
</organism>
<dbReference type="GO" id="GO:0019901">
    <property type="term" value="F:protein kinase binding"/>
    <property type="evidence" value="ECO:0007669"/>
    <property type="project" value="TreeGrafter"/>
</dbReference>
<dbReference type="FunFam" id="2.130.10.30:FF:000011">
    <property type="entry name" value="inhibitor of Bruton tyrosine kinase isoform X2"/>
    <property type="match status" value="1"/>
</dbReference>
<dbReference type="InterPro" id="IPR000210">
    <property type="entry name" value="BTB/POZ_dom"/>
</dbReference>
<evidence type="ECO:0000313" key="6">
    <source>
        <dbReference type="Proteomes" id="UP000221080"/>
    </source>
</evidence>
<dbReference type="OMA" id="CGINTDH"/>
<dbReference type="Pfam" id="PF12796">
    <property type="entry name" value="Ank_2"/>
    <property type="match status" value="1"/>
</dbReference>
<keyword evidence="1" id="KW-0677">Repeat</keyword>
<name>A0A2D0RQD9_ICTPU</name>
<dbReference type="InterPro" id="IPR051625">
    <property type="entry name" value="Signaling_Regulatory_Domain"/>
</dbReference>
<dbReference type="CDD" id="cd18301">
    <property type="entry name" value="BTB1_POZ_IBtk"/>
    <property type="match status" value="1"/>
</dbReference>
<dbReference type="RefSeq" id="XP_017332709.1">
    <property type="nucleotide sequence ID" value="XM_017477220.3"/>
</dbReference>
<dbReference type="SUPFAM" id="SSF48403">
    <property type="entry name" value="Ankyrin repeat"/>
    <property type="match status" value="1"/>
</dbReference>
<dbReference type="GO" id="GO:0005737">
    <property type="term" value="C:cytoplasm"/>
    <property type="evidence" value="ECO:0007669"/>
    <property type="project" value="TreeGrafter"/>
</dbReference>
<dbReference type="SUPFAM" id="SSF54695">
    <property type="entry name" value="POZ domain"/>
    <property type="match status" value="2"/>
</dbReference>
<dbReference type="FunFam" id="3.30.710.10:FF:000105">
    <property type="entry name" value="inhibitor of Bruton tyrosine kinase isoform X1"/>
    <property type="match status" value="1"/>
</dbReference>
<dbReference type="GO" id="GO:0016301">
    <property type="term" value="F:kinase activity"/>
    <property type="evidence" value="ECO:0007669"/>
    <property type="project" value="UniProtKB-KW"/>
</dbReference>
<feature type="repeat" description="RCC1" evidence="3">
    <location>
        <begin position="197"/>
        <end position="248"/>
    </location>
</feature>
<feature type="region of interest" description="Disordered" evidence="4">
    <location>
        <begin position="681"/>
        <end position="710"/>
    </location>
</feature>
<dbReference type="InterPro" id="IPR000408">
    <property type="entry name" value="Reg_chr_condens"/>
</dbReference>
<feature type="repeat" description="ANK" evidence="2">
    <location>
        <begin position="51"/>
        <end position="84"/>
    </location>
</feature>
<dbReference type="PANTHER" id="PTHR22872:SF2">
    <property type="entry name" value="INHIBITOR OF BRUTON TYROSINE KINASE"/>
    <property type="match status" value="1"/>
</dbReference>
<feature type="compositionally biased region" description="Basic residues" evidence="4">
    <location>
        <begin position="972"/>
        <end position="984"/>
    </location>
</feature>
<dbReference type="CDD" id="cd18500">
    <property type="entry name" value="BACK_IBtk"/>
    <property type="match status" value="1"/>
</dbReference>
<dbReference type="SUPFAM" id="SSF50985">
    <property type="entry name" value="RCC1/BLIP-II"/>
    <property type="match status" value="1"/>
</dbReference>
<keyword evidence="2" id="KW-0040">ANK repeat</keyword>
<dbReference type="SMART" id="SM00248">
    <property type="entry name" value="ANK"/>
    <property type="match status" value="2"/>
</dbReference>
<dbReference type="PROSITE" id="PS50088">
    <property type="entry name" value="ANK_REPEAT"/>
    <property type="match status" value="2"/>
</dbReference>